<dbReference type="PROSITE" id="PS50983">
    <property type="entry name" value="FE_B12_PBP"/>
    <property type="match status" value="1"/>
</dbReference>
<protein>
    <submittedName>
        <fullName evidence="8">Iron complex transport system substrate-binding protein</fullName>
    </submittedName>
</protein>
<dbReference type="RefSeq" id="WP_183723573.1">
    <property type="nucleotide sequence ID" value="NZ_JACHBW010000004.1"/>
</dbReference>
<dbReference type="CDD" id="cd01146">
    <property type="entry name" value="FhuD"/>
    <property type="match status" value="1"/>
</dbReference>
<evidence type="ECO:0000313" key="8">
    <source>
        <dbReference type="EMBL" id="MBB6101906.1"/>
    </source>
</evidence>
<evidence type="ECO:0000256" key="6">
    <source>
        <dbReference type="SAM" id="SignalP"/>
    </source>
</evidence>
<keyword evidence="4" id="KW-0408">Iron</keyword>
<evidence type="ECO:0000256" key="4">
    <source>
        <dbReference type="ARBA" id="ARBA00022496"/>
    </source>
</evidence>
<name>A0A7W9WS40_9BURK</name>
<reference evidence="8 9" key="1">
    <citation type="submission" date="2020-08" db="EMBL/GenBank/DDBJ databases">
        <title>Above-ground endophytic microbial communities from plants in different locations in the United States.</title>
        <authorList>
            <person name="Frank C."/>
        </authorList>
    </citation>
    <scope>NUCLEOTIDE SEQUENCE [LARGE SCALE GENOMIC DNA]</scope>
    <source>
        <strain evidence="8 9">WP4_2_2</strain>
    </source>
</reference>
<organism evidence="8 9">
    <name type="scientific">Paraburkholderia bannensis</name>
    <dbReference type="NCBI Taxonomy" id="765414"/>
    <lineage>
        <taxon>Bacteria</taxon>
        <taxon>Pseudomonadati</taxon>
        <taxon>Pseudomonadota</taxon>
        <taxon>Betaproteobacteria</taxon>
        <taxon>Burkholderiales</taxon>
        <taxon>Burkholderiaceae</taxon>
        <taxon>Paraburkholderia</taxon>
    </lineage>
</organism>
<gene>
    <name evidence="8" type="ORF">F4827_001754</name>
</gene>
<feature type="domain" description="Fe/B12 periplasmic-binding" evidence="7">
    <location>
        <begin position="60"/>
        <end position="324"/>
    </location>
</feature>
<evidence type="ECO:0000259" key="7">
    <source>
        <dbReference type="PROSITE" id="PS50983"/>
    </source>
</evidence>
<feature type="signal peptide" evidence="6">
    <location>
        <begin position="1"/>
        <end position="41"/>
    </location>
</feature>
<comment type="similarity">
    <text evidence="2">Belongs to the bacterial solute-binding protein 8 family.</text>
</comment>
<dbReference type="GO" id="GO:0030288">
    <property type="term" value="C:outer membrane-bounded periplasmic space"/>
    <property type="evidence" value="ECO:0007669"/>
    <property type="project" value="TreeGrafter"/>
</dbReference>
<dbReference type="PANTHER" id="PTHR30532:SF1">
    <property type="entry name" value="IRON(3+)-HYDROXAMATE-BINDING PROTEIN FHUD"/>
    <property type="match status" value="1"/>
</dbReference>
<keyword evidence="9" id="KW-1185">Reference proteome</keyword>
<dbReference type="InterPro" id="IPR002491">
    <property type="entry name" value="ABC_transptr_periplasmic_BD"/>
</dbReference>
<dbReference type="EMBL" id="JACHBW010000004">
    <property type="protein sequence ID" value="MBB6101906.1"/>
    <property type="molecule type" value="Genomic_DNA"/>
</dbReference>
<dbReference type="Proteomes" id="UP000571554">
    <property type="component" value="Unassembled WGS sequence"/>
</dbReference>
<evidence type="ECO:0000256" key="5">
    <source>
        <dbReference type="ARBA" id="ARBA00022729"/>
    </source>
</evidence>
<dbReference type="Pfam" id="PF01497">
    <property type="entry name" value="Peripla_BP_2"/>
    <property type="match status" value="1"/>
</dbReference>
<comment type="subcellular location">
    <subcellularLocation>
        <location evidence="1">Cell envelope</location>
    </subcellularLocation>
</comment>
<sequence length="332" mass="35686">MTMTTDMTTTTGTTHAMNNTRRRLLAASLALPLVACMRSNAIVPTPLGASSPTLPTDARRIVSLEFVFTESLLGLGRAPTGAADPDVYRRWVGIDADALRDTVSVGTRQQPDLAAIAALKPDLIVGYAQRHARIAGRLASIAPTVIYDLEPPPGEDDAYTRLLRVYDDLASRVGAQQAAGALRAKLDQAIAATRAQVQAHGLSHRPTALMSPLAGDSGFWGFDRRSSVGALLDHVGLSNAWSTTSVRRMGVRLGFDALYDHPDWMLLLLDKPDQPLYAQRLWRGLPSVQAGRIGYLPRATWTFGGPVAMTTFVERVGAALPTLEPNKVRAAG</sequence>
<evidence type="ECO:0000256" key="1">
    <source>
        <dbReference type="ARBA" id="ARBA00004196"/>
    </source>
</evidence>
<evidence type="ECO:0000256" key="2">
    <source>
        <dbReference type="ARBA" id="ARBA00008814"/>
    </source>
</evidence>
<keyword evidence="4" id="KW-0406">Ion transport</keyword>
<evidence type="ECO:0000256" key="3">
    <source>
        <dbReference type="ARBA" id="ARBA00022448"/>
    </source>
</evidence>
<keyword evidence="3" id="KW-0813">Transport</keyword>
<dbReference type="SUPFAM" id="SSF53807">
    <property type="entry name" value="Helical backbone' metal receptor"/>
    <property type="match status" value="1"/>
</dbReference>
<dbReference type="PANTHER" id="PTHR30532">
    <property type="entry name" value="IRON III DICITRATE-BINDING PERIPLASMIC PROTEIN"/>
    <property type="match status" value="1"/>
</dbReference>
<dbReference type="Gene3D" id="3.40.50.1980">
    <property type="entry name" value="Nitrogenase molybdenum iron protein domain"/>
    <property type="match status" value="2"/>
</dbReference>
<feature type="chain" id="PRO_5030686835" evidence="6">
    <location>
        <begin position="42"/>
        <end position="332"/>
    </location>
</feature>
<keyword evidence="5 6" id="KW-0732">Signal</keyword>
<dbReference type="GO" id="GO:1901678">
    <property type="term" value="P:iron coordination entity transport"/>
    <property type="evidence" value="ECO:0007669"/>
    <property type="project" value="UniProtKB-ARBA"/>
</dbReference>
<dbReference type="InterPro" id="IPR051313">
    <property type="entry name" value="Bact_iron-sidero_bind"/>
</dbReference>
<proteinExistence type="inferred from homology"/>
<comment type="caution">
    <text evidence="8">The sequence shown here is derived from an EMBL/GenBank/DDBJ whole genome shotgun (WGS) entry which is preliminary data.</text>
</comment>
<accession>A0A7W9WS40</accession>
<evidence type="ECO:0000313" key="9">
    <source>
        <dbReference type="Proteomes" id="UP000571554"/>
    </source>
</evidence>
<dbReference type="AlphaFoldDB" id="A0A7W9WS40"/>
<keyword evidence="4" id="KW-0410">Iron transport</keyword>